<organism evidence="4 5">
    <name type="scientific">Glacieibacterium arshaanense</name>
    <dbReference type="NCBI Taxonomy" id="2511025"/>
    <lineage>
        <taxon>Bacteria</taxon>
        <taxon>Pseudomonadati</taxon>
        <taxon>Pseudomonadota</taxon>
        <taxon>Alphaproteobacteria</taxon>
        <taxon>Sphingomonadales</taxon>
        <taxon>Sphingosinicellaceae</taxon>
        <taxon>Glacieibacterium</taxon>
    </lineage>
</organism>
<dbReference type="CDD" id="cd02869">
    <property type="entry name" value="PseudoU_synth_RluA_like"/>
    <property type="match status" value="1"/>
</dbReference>
<evidence type="ECO:0000256" key="1">
    <source>
        <dbReference type="ARBA" id="ARBA00010876"/>
    </source>
</evidence>
<comment type="caution">
    <text evidence="4">The sequence shown here is derived from an EMBL/GenBank/DDBJ whole genome shotgun (WGS) entry which is preliminary data.</text>
</comment>
<comment type="similarity">
    <text evidence="1">Belongs to the pseudouridine synthase RluA family.</text>
</comment>
<dbReference type="EMBL" id="SIHO01000001">
    <property type="protein sequence ID" value="TFU06593.1"/>
    <property type="molecule type" value="Genomic_DNA"/>
</dbReference>
<dbReference type="InterPro" id="IPR050188">
    <property type="entry name" value="RluA_PseudoU_synthase"/>
</dbReference>
<dbReference type="SUPFAM" id="SSF55120">
    <property type="entry name" value="Pseudouridine synthase"/>
    <property type="match status" value="1"/>
</dbReference>
<accession>A0A4Y9ETU8</accession>
<name>A0A4Y9ETU8_9SPHN</name>
<dbReference type="InterPro" id="IPR020103">
    <property type="entry name" value="PsdUridine_synth_cat_dom_sf"/>
</dbReference>
<dbReference type="PANTHER" id="PTHR21600:SF44">
    <property type="entry name" value="RIBOSOMAL LARGE SUBUNIT PSEUDOURIDINE SYNTHASE D"/>
    <property type="match status" value="1"/>
</dbReference>
<keyword evidence="2" id="KW-0413">Isomerase</keyword>
<sequence>MDDLAARILYIDAHLLVLNKPAGLAVHPGPQTPESLEDHLYALREGFHRPPQPAHRLDRDTSGCLVLARNPRAHKKLTQLFMEGAIGKTYWALVDGAPEGDEGLIDAPLFKVSTRETGWRMIIDPRGKAARTRWQVLERASPHNGNRSTMAFMPETGRTHQVRVHAAALGCPITGDPVYGAGQGPMRLHARQIVIPFTAGQPPVSVIAPLPDDWRVGVLTA</sequence>
<dbReference type="InterPro" id="IPR006224">
    <property type="entry name" value="PsdUridine_synth_RluA-like_CS"/>
</dbReference>
<dbReference type="AlphaFoldDB" id="A0A4Y9ETU8"/>
<dbReference type="Gene3D" id="3.30.2350.10">
    <property type="entry name" value="Pseudouridine synthase"/>
    <property type="match status" value="1"/>
</dbReference>
<feature type="domain" description="Pseudouridine synthase RsuA/RluA-like" evidence="3">
    <location>
        <begin position="14"/>
        <end position="168"/>
    </location>
</feature>
<dbReference type="Pfam" id="PF00849">
    <property type="entry name" value="PseudoU_synth_2"/>
    <property type="match status" value="1"/>
</dbReference>
<evidence type="ECO:0000313" key="4">
    <source>
        <dbReference type="EMBL" id="TFU06593.1"/>
    </source>
</evidence>
<evidence type="ECO:0000259" key="3">
    <source>
        <dbReference type="Pfam" id="PF00849"/>
    </source>
</evidence>
<proteinExistence type="inferred from homology"/>
<keyword evidence="5" id="KW-1185">Reference proteome</keyword>
<dbReference type="PROSITE" id="PS01129">
    <property type="entry name" value="PSI_RLU"/>
    <property type="match status" value="1"/>
</dbReference>
<dbReference type="GO" id="GO:0003723">
    <property type="term" value="F:RNA binding"/>
    <property type="evidence" value="ECO:0007669"/>
    <property type="project" value="InterPro"/>
</dbReference>
<dbReference type="Proteomes" id="UP000297737">
    <property type="component" value="Unassembled WGS sequence"/>
</dbReference>
<gene>
    <name evidence="4" type="ORF">EUV02_00900</name>
</gene>
<protein>
    <submittedName>
        <fullName evidence="4">RluA family pseudouridine synthase</fullName>
    </submittedName>
</protein>
<reference evidence="4 5" key="1">
    <citation type="submission" date="2019-02" db="EMBL/GenBank/DDBJ databases">
        <title>Polymorphobacter sp. isolated from the lake at the Tibet of China.</title>
        <authorList>
            <person name="Li A."/>
        </authorList>
    </citation>
    <scope>NUCLEOTIDE SEQUENCE [LARGE SCALE GENOMIC DNA]</scope>
    <source>
        <strain evidence="4 5">DJ1R-1</strain>
    </source>
</reference>
<dbReference type="OrthoDB" id="9807829at2"/>
<dbReference type="GO" id="GO:0000455">
    <property type="term" value="P:enzyme-directed rRNA pseudouridine synthesis"/>
    <property type="evidence" value="ECO:0007669"/>
    <property type="project" value="TreeGrafter"/>
</dbReference>
<dbReference type="PANTHER" id="PTHR21600">
    <property type="entry name" value="MITOCHONDRIAL RNA PSEUDOURIDINE SYNTHASE"/>
    <property type="match status" value="1"/>
</dbReference>
<dbReference type="GO" id="GO:0140098">
    <property type="term" value="F:catalytic activity, acting on RNA"/>
    <property type="evidence" value="ECO:0007669"/>
    <property type="project" value="UniProtKB-ARBA"/>
</dbReference>
<dbReference type="InterPro" id="IPR006145">
    <property type="entry name" value="PsdUridine_synth_RsuA/RluA"/>
</dbReference>
<evidence type="ECO:0000256" key="2">
    <source>
        <dbReference type="ARBA" id="ARBA00023235"/>
    </source>
</evidence>
<dbReference type="GO" id="GO:0009982">
    <property type="term" value="F:pseudouridine synthase activity"/>
    <property type="evidence" value="ECO:0007669"/>
    <property type="project" value="InterPro"/>
</dbReference>
<evidence type="ECO:0000313" key="5">
    <source>
        <dbReference type="Proteomes" id="UP000297737"/>
    </source>
</evidence>